<dbReference type="PANTHER" id="PTHR24348">
    <property type="entry name" value="SERINE/THREONINE-PROTEIN KINASE UNC-51-RELATED"/>
    <property type="match status" value="1"/>
</dbReference>
<evidence type="ECO:0000256" key="4">
    <source>
        <dbReference type="ARBA" id="ARBA00030237"/>
    </source>
</evidence>
<dbReference type="InterPro" id="IPR008271">
    <property type="entry name" value="Ser/Thr_kinase_AS"/>
</dbReference>
<name>A0AA39YDT4_9PEZI</name>
<keyword evidence="2" id="KW-0813">Transport</keyword>
<dbReference type="InterPro" id="IPR015943">
    <property type="entry name" value="WD40/YVTN_repeat-like_dom_sf"/>
</dbReference>
<dbReference type="InterPro" id="IPR011044">
    <property type="entry name" value="Quino_amine_DH_bsu"/>
</dbReference>
<dbReference type="SMART" id="SM00220">
    <property type="entry name" value="S_TKc"/>
    <property type="match status" value="1"/>
</dbReference>
<dbReference type="Gene3D" id="2.130.10.10">
    <property type="entry name" value="YVTN repeat-like/Quinoprotein amine dehydrogenase"/>
    <property type="match status" value="1"/>
</dbReference>
<dbReference type="Pfam" id="PF00069">
    <property type="entry name" value="Pkinase"/>
    <property type="match status" value="1"/>
</dbReference>
<keyword evidence="3" id="KW-0072">Autophagy</keyword>
<evidence type="ECO:0000259" key="6">
    <source>
        <dbReference type="PROSITE" id="PS50011"/>
    </source>
</evidence>
<dbReference type="GO" id="GO:0005524">
    <property type="term" value="F:ATP binding"/>
    <property type="evidence" value="ECO:0007669"/>
    <property type="project" value="InterPro"/>
</dbReference>
<dbReference type="PROSITE" id="PS50011">
    <property type="entry name" value="PROTEIN_KINASE_DOM"/>
    <property type="match status" value="1"/>
</dbReference>
<dbReference type="GO" id="GO:0034045">
    <property type="term" value="C:phagophore assembly site membrane"/>
    <property type="evidence" value="ECO:0007669"/>
    <property type="project" value="UniProtKB-SubCell"/>
</dbReference>
<keyword evidence="7" id="KW-0808">Transferase</keyword>
<dbReference type="GO" id="GO:0010506">
    <property type="term" value="P:regulation of autophagy"/>
    <property type="evidence" value="ECO:0007669"/>
    <property type="project" value="InterPro"/>
</dbReference>
<keyword evidence="8" id="KW-1185">Reference proteome</keyword>
<dbReference type="GO" id="GO:0006914">
    <property type="term" value="P:autophagy"/>
    <property type="evidence" value="ECO:0007669"/>
    <property type="project" value="UniProtKB-KW"/>
</dbReference>
<dbReference type="PROSITE" id="PS00108">
    <property type="entry name" value="PROTEIN_KINASE_ST"/>
    <property type="match status" value="1"/>
</dbReference>
<dbReference type="EMBL" id="JAULSV010000003">
    <property type="protein sequence ID" value="KAK0649170.1"/>
    <property type="molecule type" value="Genomic_DNA"/>
</dbReference>
<dbReference type="GO" id="GO:0004674">
    <property type="term" value="F:protein serine/threonine kinase activity"/>
    <property type="evidence" value="ECO:0007669"/>
    <property type="project" value="InterPro"/>
</dbReference>
<accession>A0AA39YDT4</accession>
<evidence type="ECO:0000256" key="2">
    <source>
        <dbReference type="ARBA" id="ARBA00022448"/>
    </source>
</evidence>
<protein>
    <recommendedName>
        <fullName evidence="4">Autophagy-related protein 1</fullName>
    </recommendedName>
</protein>
<feature type="region of interest" description="Disordered" evidence="5">
    <location>
        <begin position="331"/>
        <end position="352"/>
    </location>
</feature>
<dbReference type="Gene3D" id="1.10.510.10">
    <property type="entry name" value="Transferase(Phosphotransferase) domain 1"/>
    <property type="match status" value="1"/>
</dbReference>
<gene>
    <name evidence="7" type="ORF">B0T16DRAFT_409546</name>
</gene>
<comment type="subcellular location">
    <subcellularLocation>
        <location evidence="1">Preautophagosomal structure membrane</location>
        <topology evidence="1">Peripheral membrane protein</topology>
    </subcellularLocation>
</comment>
<dbReference type="SUPFAM" id="SSF56112">
    <property type="entry name" value="Protein kinase-like (PK-like)"/>
    <property type="match status" value="1"/>
</dbReference>
<dbReference type="Proteomes" id="UP001174936">
    <property type="component" value="Unassembled WGS sequence"/>
</dbReference>
<dbReference type="PANTHER" id="PTHR24348:SF68">
    <property type="entry name" value="SERINE_THREONINE-PROTEIN KINASE ATG1C"/>
    <property type="match status" value="1"/>
</dbReference>
<organism evidence="7 8">
    <name type="scientific">Cercophora newfieldiana</name>
    <dbReference type="NCBI Taxonomy" id="92897"/>
    <lineage>
        <taxon>Eukaryota</taxon>
        <taxon>Fungi</taxon>
        <taxon>Dikarya</taxon>
        <taxon>Ascomycota</taxon>
        <taxon>Pezizomycotina</taxon>
        <taxon>Sordariomycetes</taxon>
        <taxon>Sordariomycetidae</taxon>
        <taxon>Sordariales</taxon>
        <taxon>Lasiosphaeriaceae</taxon>
        <taxon>Cercophora</taxon>
    </lineage>
</organism>
<dbReference type="AlphaFoldDB" id="A0AA39YDT4"/>
<feature type="domain" description="Protein kinase" evidence="6">
    <location>
        <begin position="52"/>
        <end position="324"/>
    </location>
</feature>
<dbReference type="SUPFAM" id="SSF50969">
    <property type="entry name" value="YVTN repeat-like/Quinoprotein amine dehydrogenase"/>
    <property type="match status" value="1"/>
</dbReference>
<proteinExistence type="predicted"/>
<reference evidence="7" key="1">
    <citation type="submission" date="2023-06" db="EMBL/GenBank/DDBJ databases">
        <title>Genome-scale phylogeny and comparative genomics of the fungal order Sordariales.</title>
        <authorList>
            <consortium name="Lawrence Berkeley National Laboratory"/>
            <person name="Hensen N."/>
            <person name="Bonometti L."/>
            <person name="Westerberg I."/>
            <person name="Brannstrom I.O."/>
            <person name="Guillou S."/>
            <person name="Cros-Aarteil S."/>
            <person name="Calhoun S."/>
            <person name="Haridas S."/>
            <person name="Kuo A."/>
            <person name="Mondo S."/>
            <person name="Pangilinan J."/>
            <person name="Riley R."/>
            <person name="Labutti K."/>
            <person name="Andreopoulos B."/>
            <person name="Lipzen A."/>
            <person name="Chen C."/>
            <person name="Yanf M."/>
            <person name="Daum C."/>
            <person name="Ng V."/>
            <person name="Clum A."/>
            <person name="Steindorff A."/>
            <person name="Ohm R."/>
            <person name="Martin F."/>
            <person name="Silar P."/>
            <person name="Natvig D."/>
            <person name="Lalanne C."/>
            <person name="Gautier V."/>
            <person name="Ament-Velasquez S.L."/>
            <person name="Kruys A."/>
            <person name="Hutchinson M.I."/>
            <person name="Powell A.J."/>
            <person name="Barry K."/>
            <person name="Miller A.N."/>
            <person name="Grigoriev I.V."/>
            <person name="Debuchy R."/>
            <person name="Gladieux P."/>
            <person name="Thoren M.H."/>
            <person name="Johannesson H."/>
        </authorList>
    </citation>
    <scope>NUCLEOTIDE SEQUENCE</scope>
    <source>
        <strain evidence="7">SMH2532-1</strain>
    </source>
</reference>
<evidence type="ECO:0000256" key="1">
    <source>
        <dbReference type="ARBA" id="ARBA00004623"/>
    </source>
</evidence>
<evidence type="ECO:0000256" key="5">
    <source>
        <dbReference type="SAM" id="MobiDB-lite"/>
    </source>
</evidence>
<evidence type="ECO:0000313" key="8">
    <source>
        <dbReference type="Proteomes" id="UP001174936"/>
    </source>
</evidence>
<evidence type="ECO:0000256" key="3">
    <source>
        <dbReference type="ARBA" id="ARBA00023006"/>
    </source>
</evidence>
<evidence type="ECO:0000313" key="7">
    <source>
        <dbReference type="EMBL" id="KAK0649170.1"/>
    </source>
</evidence>
<comment type="caution">
    <text evidence="7">The sequence shown here is derived from an EMBL/GenBank/DDBJ whole genome shotgun (WGS) entry which is preliminary data.</text>
</comment>
<dbReference type="InterPro" id="IPR011009">
    <property type="entry name" value="Kinase-like_dom_sf"/>
</dbReference>
<keyword evidence="7" id="KW-0418">Kinase</keyword>
<dbReference type="InterPro" id="IPR045269">
    <property type="entry name" value="Atg1-like"/>
</dbReference>
<sequence>MAQNAGVGGILPDIVLDTKLESDVYANYTVHHVFDALTQSPGVRPRKTTERWDRGRELGSGGFGTVWLENCTSGRSKGKLRAVKEIRCRVPDGATPSSECVRELEAIGKFSQAPYRRCFVQSFGWYETDSTVFVAMEYMEHGDLQDFMTRPLATEDAIHITKQILEGIAFMHSFSFTHRDLKPRNILVQTPGPSWWVKIADFGITKRVHEATGLTTVVGTPAYMAPEIQGIYPLADFNAGLQSKEYTSAVDIWAIGAMAFHIVTGRPAFSIPQDLFTYVVMGMPLKFLDDFGPEDEFRNFIEKVMAASARLRISAQEALQHPWIQLNQEYHESTAESAAEHPAPAVSPTSPDAWFDLPTDVRRDLEEQPSAAWTNTVQPLAPTIVPIRRSQPKRDPTLPPAIDHQLLYKRRNTRKELNYNVQFTVFTDSGRNIFLLGQQYTGADSQPQNPVASKSEVIVELRDSTTFTLIKRAVLSNSTPQHMECLRGSDEDCVFSVLSPVNGRNSQAVHCGGDITSVTEVYAVWQFELLGISPHKHALLYDTTEKMTYVERLGQGSAPADQLKTIFQLPKNKRFVKKWQDANIWYWATFSHDGTIVVGARHSLNSSGLRWSRIHKKPTRDLIDADGWLAVVWDVETGAVKHILEDTSTFHPQGIIAISSNNKIVVGASASALDSIKVWHISDDPAALRKEELKPSRRGDMAEILQACQLSRDGALVVSSSRLVAPDQPSTWFTYRSPFQHEIRVWDVFSGTIRQTLQYGPEFFVHSIRSLDISADGRTIMATARRGEEFYKSEVIMWELQ</sequence>
<dbReference type="InterPro" id="IPR000719">
    <property type="entry name" value="Prot_kinase_dom"/>
</dbReference>